<evidence type="ECO:0000256" key="4">
    <source>
        <dbReference type="ARBA" id="ARBA00022801"/>
    </source>
</evidence>
<keyword evidence="3" id="KW-0479">Metal-binding</keyword>
<dbReference type="PANTHER" id="PTHR12992:SF11">
    <property type="entry name" value="MITOCHONDRIAL COENZYME A DIPHOSPHATASE NUDT8"/>
    <property type="match status" value="1"/>
</dbReference>
<keyword evidence="6" id="KW-0464">Manganese</keyword>
<comment type="cofactor">
    <cofactor evidence="2">
        <name>Mg(2+)</name>
        <dbReference type="ChEBI" id="CHEBI:18420"/>
    </cofactor>
</comment>
<dbReference type="Proteomes" id="UP000638981">
    <property type="component" value="Unassembled WGS sequence"/>
</dbReference>
<comment type="cofactor">
    <cofactor evidence="1">
        <name>Mn(2+)</name>
        <dbReference type="ChEBI" id="CHEBI:29035"/>
    </cofactor>
</comment>
<dbReference type="SUPFAM" id="SSF55811">
    <property type="entry name" value="Nudix"/>
    <property type="match status" value="1"/>
</dbReference>
<evidence type="ECO:0000313" key="9">
    <source>
        <dbReference type="Proteomes" id="UP000638981"/>
    </source>
</evidence>
<dbReference type="CDD" id="cd03426">
    <property type="entry name" value="NUDIX_CoAse_Nudt7"/>
    <property type="match status" value="1"/>
</dbReference>
<dbReference type="InterPro" id="IPR015797">
    <property type="entry name" value="NUDIX_hydrolase-like_dom_sf"/>
</dbReference>
<comment type="caution">
    <text evidence="8">The sequence shown here is derived from an EMBL/GenBank/DDBJ whole genome shotgun (WGS) entry which is preliminary data.</text>
</comment>
<protein>
    <submittedName>
        <fullName evidence="8">Coenzyme A pyrophosphatase</fullName>
    </submittedName>
</protein>
<dbReference type="Gene3D" id="3.90.79.10">
    <property type="entry name" value="Nucleoside Triphosphate Pyrophosphohydrolase"/>
    <property type="match status" value="1"/>
</dbReference>
<dbReference type="PROSITE" id="PS51462">
    <property type="entry name" value="NUDIX"/>
    <property type="match status" value="1"/>
</dbReference>
<sequence length="189" mass="20357">MGPDALHAALLRPARPSSDYDLNPGQSGPLGRVLRPAAVLVGIQDDRVILTKRSSHLAHHPGQIAFPGGKIDDGDDGPEGAALREAAEEIGLPNSAVTIIGRLPDHETVTGFRITPVLAHVADFTPVAEPGEVDEVFSVPLSWLGDPGNYRVEGRLWRGTFRNFYAAPWGPYYIWGATARILRGLADRL</sequence>
<keyword evidence="5" id="KW-0460">Magnesium</keyword>
<reference evidence="8" key="1">
    <citation type="journal article" date="2014" name="Int. J. Syst. Evol. Microbiol.">
        <title>Complete genome sequence of Corynebacterium casei LMG S-19264T (=DSM 44701T), isolated from a smear-ripened cheese.</title>
        <authorList>
            <consortium name="US DOE Joint Genome Institute (JGI-PGF)"/>
            <person name="Walter F."/>
            <person name="Albersmeier A."/>
            <person name="Kalinowski J."/>
            <person name="Ruckert C."/>
        </authorList>
    </citation>
    <scope>NUCLEOTIDE SEQUENCE</scope>
    <source>
        <strain evidence="8">KCTC 23310</strain>
    </source>
</reference>
<name>A0A918WIW5_9RHOB</name>
<evidence type="ECO:0000256" key="6">
    <source>
        <dbReference type="ARBA" id="ARBA00023211"/>
    </source>
</evidence>
<dbReference type="RefSeq" id="WP_189410636.1">
    <property type="nucleotide sequence ID" value="NZ_BMYJ01000003.1"/>
</dbReference>
<evidence type="ECO:0000256" key="3">
    <source>
        <dbReference type="ARBA" id="ARBA00022723"/>
    </source>
</evidence>
<dbReference type="GO" id="GO:0010945">
    <property type="term" value="F:coenzyme A diphosphatase activity"/>
    <property type="evidence" value="ECO:0007669"/>
    <property type="project" value="InterPro"/>
</dbReference>
<evidence type="ECO:0000313" key="8">
    <source>
        <dbReference type="EMBL" id="GHC50539.1"/>
    </source>
</evidence>
<reference evidence="8" key="2">
    <citation type="submission" date="2020-09" db="EMBL/GenBank/DDBJ databases">
        <authorList>
            <person name="Sun Q."/>
            <person name="Kim S."/>
        </authorList>
    </citation>
    <scope>NUCLEOTIDE SEQUENCE</scope>
    <source>
        <strain evidence="8">KCTC 23310</strain>
    </source>
</reference>
<evidence type="ECO:0000259" key="7">
    <source>
        <dbReference type="PROSITE" id="PS51462"/>
    </source>
</evidence>
<feature type="domain" description="Nudix hydrolase" evidence="7">
    <location>
        <begin position="33"/>
        <end position="178"/>
    </location>
</feature>
<gene>
    <name evidence="8" type="ORF">GCM10007315_11090</name>
</gene>
<dbReference type="AlphaFoldDB" id="A0A918WIW5"/>
<dbReference type="PANTHER" id="PTHR12992">
    <property type="entry name" value="NUDIX HYDROLASE"/>
    <property type="match status" value="1"/>
</dbReference>
<dbReference type="InterPro" id="IPR000086">
    <property type="entry name" value="NUDIX_hydrolase_dom"/>
</dbReference>
<organism evidence="8 9">
    <name type="scientific">Neogemmobacter tilapiae</name>
    <dbReference type="NCBI Taxonomy" id="875041"/>
    <lineage>
        <taxon>Bacteria</taxon>
        <taxon>Pseudomonadati</taxon>
        <taxon>Pseudomonadota</taxon>
        <taxon>Alphaproteobacteria</taxon>
        <taxon>Rhodobacterales</taxon>
        <taxon>Paracoccaceae</taxon>
        <taxon>Neogemmobacter</taxon>
    </lineage>
</organism>
<proteinExistence type="predicted"/>
<dbReference type="Pfam" id="PF00293">
    <property type="entry name" value="NUDIX"/>
    <property type="match status" value="1"/>
</dbReference>
<evidence type="ECO:0000256" key="1">
    <source>
        <dbReference type="ARBA" id="ARBA00001936"/>
    </source>
</evidence>
<dbReference type="InterPro" id="IPR045121">
    <property type="entry name" value="CoAse"/>
</dbReference>
<dbReference type="GO" id="GO:0046872">
    <property type="term" value="F:metal ion binding"/>
    <property type="evidence" value="ECO:0007669"/>
    <property type="project" value="UniProtKB-KW"/>
</dbReference>
<evidence type="ECO:0000256" key="5">
    <source>
        <dbReference type="ARBA" id="ARBA00022842"/>
    </source>
</evidence>
<dbReference type="EMBL" id="BMYJ01000003">
    <property type="protein sequence ID" value="GHC50539.1"/>
    <property type="molecule type" value="Genomic_DNA"/>
</dbReference>
<keyword evidence="9" id="KW-1185">Reference proteome</keyword>
<accession>A0A918WIW5</accession>
<evidence type="ECO:0000256" key="2">
    <source>
        <dbReference type="ARBA" id="ARBA00001946"/>
    </source>
</evidence>
<keyword evidence="4" id="KW-0378">Hydrolase</keyword>